<dbReference type="AlphaFoldDB" id="A0A0F9IRP7"/>
<evidence type="ECO:0000313" key="1">
    <source>
        <dbReference type="EMBL" id="KKM60084.1"/>
    </source>
</evidence>
<sequence>MFRFDENAVEKKFRDRLDEYMLGVMLMRPKYSKKTVGPQMGMKVIMLDKLVAQKNKEVIDIVVRQVTEAMAQGIAKLYGSTSCVFVPSPLEFAYERVMFEIIEGEEKVPGTEVTIITNIVAE</sequence>
<gene>
    <name evidence="1" type="ORF">LCGC14_1545390</name>
</gene>
<name>A0A0F9IRP7_9ZZZZ</name>
<dbReference type="EMBL" id="LAZR01011744">
    <property type="protein sequence ID" value="KKM60084.1"/>
    <property type="molecule type" value="Genomic_DNA"/>
</dbReference>
<reference evidence="1" key="1">
    <citation type="journal article" date="2015" name="Nature">
        <title>Complex archaea that bridge the gap between prokaryotes and eukaryotes.</title>
        <authorList>
            <person name="Spang A."/>
            <person name="Saw J.H."/>
            <person name="Jorgensen S.L."/>
            <person name="Zaremba-Niedzwiedzka K."/>
            <person name="Martijn J."/>
            <person name="Lind A.E."/>
            <person name="van Eijk R."/>
            <person name="Schleper C."/>
            <person name="Guy L."/>
            <person name="Ettema T.J."/>
        </authorList>
    </citation>
    <scope>NUCLEOTIDE SEQUENCE</scope>
</reference>
<organism evidence="1">
    <name type="scientific">marine sediment metagenome</name>
    <dbReference type="NCBI Taxonomy" id="412755"/>
    <lineage>
        <taxon>unclassified sequences</taxon>
        <taxon>metagenomes</taxon>
        <taxon>ecological metagenomes</taxon>
    </lineage>
</organism>
<proteinExistence type="predicted"/>
<comment type="caution">
    <text evidence="1">The sequence shown here is derived from an EMBL/GenBank/DDBJ whole genome shotgun (WGS) entry which is preliminary data.</text>
</comment>
<accession>A0A0F9IRP7</accession>
<protein>
    <submittedName>
        <fullName evidence="1">Uncharacterized protein</fullName>
    </submittedName>
</protein>